<dbReference type="EMBL" id="JFFR01000033">
    <property type="protein sequence ID" value="KDN26375.1"/>
    <property type="molecule type" value="Genomic_DNA"/>
</dbReference>
<evidence type="ECO:0000256" key="4">
    <source>
        <dbReference type="ARBA" id="ARBA00023125"/>
    </source>
</evidence>
<organism evidence="9 10">
    <name type="scientific">Vibrio fortis</name>
    <dbReference type="NCBI Taxonomy" id="212667"/>
    <lineage>
        <taxon>Bacteria</taxon>
        <taxon>Pseudomonadati</taxon>
        <taxon>Pseudomonadota</taxon>
        <taxon>Gammaproteobacteria</taxon>
        <taxon>Vibrionales</taxon>
        <taxon>Vibrionaceae</taxon>
        <taxon>Vibrio</taxon>
    </lineage>
</organism>
<dbReference type="SUPFAM" id="SSF88659">
    <property type="entry name" value="Sigma3 and sigma4 domains of RNA polymerase sigma factors"/>
    <property type="match status" value="1"/>
</dbReference>
<evidence type="ECO:0000256" key="5">
    <source>
        <dbReference type="ARBA" id="ARBA00023163"/>
    </source>
</evidence>
<feature type="domain" description="RNA polymerase sigma-70 region 4" evidence="7">
    <location>
        <begin position="153"/>
        <end position="200"/>
    </location>
</feature>
<evidence type="ECO:0000256" key="1">
    <source>
        <dbReference type="ARBA" id="ARBA00010641"/>
    </source>
</evidence>
<dbReference type="GO" id="GO:0016987">
    <property type="term" value="F:sigma factor activity"/>
    <property type="evidence" value="ECO:0007669"/>
    <property type="project" value="UniProtKB-KW"/>
</dbReference>
<dbReference type="InterPro" id="IPR013324">
    <property type="entry name" value="RNA_pol_sigma_r3/r4-like"/>
</dbReference>
<protein>
    <submittedName>
        <fullName evidence="8 9">RNA polymerase sigma factor</fullName>
    </submittedName>
</protein>
<dbReference type="Proteomes" id="UP000326687">
    <property type="component" value="Unassembled WGS sequence"/>
</dbReference>
<dbReference type="NCBIfam" id="NF009178">
    <property type="entry name" value="PRK12526.1"/>
    <property type="match status" value="1"/>
</dbReference>
<dbReference type="PANTHER" id="PTHR43133:SF62">
    <property type="entry name" value="RNA POLYMERASE SIGMA FACTOR SIGZ"/>
    <property type="match status" value="1"/>
</dbReference>
<evidence type="ECO:0000313" key="10">
    <source>
        <dbReference type="Proteomes" id="UP000027219"/>
    </source>
</evidence>
<reference evidence="8 11" key="2">
    <citation type="submission" date="2019-09" db="EMBL/GenBank/DDBJ databases">
        <title>Vibrio Fortis S7-72.</title>
        <authorList>
            <person name="Das S.K."/>
        </authorList>
    </citation>
    <scope>NUCLEOTIDE SEQUENCE [LARGE SCALE GENOMIC DNA]</scope>
    <source>
        <strain evidence="8 11">S7-72</strain>
    </source>
</reference>
<dbReference type="Pfam" id="PF04542">
    <property type="entry name" value="Sigma70_r2"/>
    <property type="match status" value="1"/>
</dbReference>
<keyword evidence="4" id="KW-0238">DNA-binding</keyword>
<keyword evidence="3" id="KW-0731">Sigma factor</keyword>
<dbReference type="SUPFAM" id="SSF88946">
    <property type="entry name" value="Sigma2 domain of RNA polymerase sigma factors"/>
    <property type="match status" value="1"/>
</dbReference>
<dbReference type="PANTHER" id="PTHR43133">
    <property type="entry name" value="RNA POLYMERASE ECF-TYPE SIGMA FACTO"/>
    <property type="match status" value="1"/>
</dbReference>
<dbReference type="OrthoDB" id="9784272at2"/>
<name>A0A066UH19_9VIBR</name>
<evidence type="ECO:0000256" key="2">
    <source>
        <dbReference type="ARBA" id="ARBA00023015"/>
    </source>
</evidence>
<feature type="domain" description="RNA polymerase sigma-70 region 2" evidence="6">
    <location>
        <begin position="49"/>
        <end position="111"/>
    </location>
</feature>
<dbReference type="RefSeq" id="WP_032553635.1">
    <property type="nucleotide sequence ID" value="NZ_BTGL01000002.1"/>
</dbReference>
<dbReference type="InterPro" id="IPR014284">
    <property type="entry name" value="RNA_pol_sigma-70_dom"/>
</dbReference>
<comment type="similarity">
    <text evidence="1">Belongs to the sigma-70 factor family. ECF subfamily.</text>
</comment>
<evidence type="ECO:0000259" key="7">
    <source>
        <dbReference type="Pfam" id="PF04545"/>
    </source>
</evidence>
<evidence type="ECO:0000313" key="8">
    <source>
        <dbReference type="EMBL" id="KAB0301402.1"/>
    </source>
</evidence>
<dbReference type="Proteomes" id="UP000027219">
    <property type="component" value="Unassembled WGS sequence"/>
</dbReference>
<dbReference type="GO" id="GO:0006352">
    <property type="term" value="P:DNA-templated transcription initiation"/>
    <property type="evidence" value="ECO:0007669"/>
    <property type="project" value="InterPro"/>
</dbReference>
<dbReference type="InterPro" id="IPR007627">
    <property type="entry name" value="RNA_pol_sigma70_r2"/>
</dbReference>
<dbReference type="InterPro" id="IPR039425">
    <property type="entry name" value="RNA_pol_sigma-70-like"/>
</dbReference>
<dbReference type="AlphaFoldDB" id="A0A066UH19"/>
<gene>
    <name evidence="8" type="ORF">F2Z80_20270</name>
    <name evidence="9" type="ORF">VFDL14_10820</name>
</gene>
<dbReference type="Pfam" id="PF04545">
    <property type="entry name" value="Sigma70_r4"/>
    <property type="match status" value="1"/>
</dbReference>
<reference evidence="9 10" key="1">
    <citation type="submission" date="2014-02" db="EMBL/GenBank/DDBJ databases">
        <title>Vibrio fortis Dalian14 Genome Sequencing.</title>
        <authorList>
            <person name="Wang Y."/>
            <person name="Song L."/>
            <person name="Liu G."/>
            <person name="Ding J."/>
        </authorList>
    </citation>
    <scope>NUCLEOTIDE SEQUENCE [LARGE SCALE GENOMIC DNA]</scope>
    <source>
        <strain evidence="9 10">Dalian14</strain>
    </source>
</reference>
<keyword evidence="2" id="KW-0805">Transcription regulation</keyword>
<dbReference type="CDD" id="cd06171">
    <property type="entry name" value="Sigma70_r4"/>
    <property type="match status" value="1"/>
</dbReference>
<sequence length="209" mass="23645">MQLGKVKNEKAKESVIVPDSKVPPELSSWLVLVASHRDKQAFTRLFQFFAPKIKRFGINKLGSEASANELVQDTMTNVWKKAHLYNSEKGAATTWVYTVMRNAAFDMLRKVKAKAEQNVADDIWPIDAALSEASDDESEYSDHLMSRHVRNQIDKLPPAQRTIVEGVYYQELSQEQLAQQLGVPLGTVKSRLRLALAKLKLHMGEQNHD</sequence>
<evidence type="ECO:0000313" key="11">
    <source>
        <dbReference type="Proteomes" id="UP000326687"/>
    </source>
</evidence>
<proteinExistence type="inferred from homology"/>
<dbReference type="NCBIfam" id="TIGR02937">
    <property type="entry name" value="sigma70-ECF"/>
    <property type="match status" value="1"/>
</dbReference>
<dbReference type="GO" id="GO:0003677">
    <property type="term" value="F:DNA binding"/>
    <property type="evidence" value="ECO:0007669"/>
    <property type="project" value="UniProtKB-KW"/>
</dbReference>
<evidence type="ECO:0000256" key="3">
    <source>
        <dbReference type="ARBA" id="ARBA00023082"/>
    </source>
</evidence>
<comment type="caution">
    <text evidence="9">The sequence shown here is derived from an EMBL/GenBank/DDBJ whole genome shotgun (WGS) entry which is preliminary data.</text>
</comment>
<dbReference type="InterPro" id="IPR013325">
    <property type="entry name" value="RNA_pol_sigma_r2"/>
</dbReference>
<evidence type="ECO:0000313" key="9">
    <source>
        <dbReference type="EMBL" id="KDN26375.1"/>
    </source>
</evidence>
<keyword evidence="10" id="KW-1185">Reference proteome</keyword>
<dbReference type="STRING" id="212667.VFDL14_10820"/>
<dbReference type="Gene3D" id="1.10.10.10">
    <property type="entry name" value="Winged helix-like DNA-binding domain superfamily/Winged helix DNA-binding domain"/>
    <property type="match status" value="1"/>
</dbReference>
<dbReference type="EMBL" id="VXDD01000003">
    <property type="protein sequence ID" value="KAB0301402.1"/>
    <property type="molecule type" value="Genomic_DNA"/>
</dbReference>
<dbReference type="InterPro" id="IPR036388">
    <property type="entry name" value="WH-like_DNA-bd_sf"/>
</dbReference>
<dbReference type="InterPro" id="IPR007630">
    <property type="entry name" value="RNA_pol_sigma70_r4"/>
</dbReference>
<dbReference type="Gene3D" id="1.10.1740.10">
    <property type="match status" value="1"/>
</dbReference>
<evidence type="ECO:0000259" key="6">
    <source>
        <dbReference type="Pfam" id="PF04542"/>
    </source>
</evidence>
<keyword evidence="5" id="KW-0804">Transcription</keyword>
<accession>A0A066UH19</accession>